<protein>
    <submittedName>
        <fullName evidence="1">Uncharacterized protein</fullName>
    </submittedName>
</protein>
<comment type="caution">
    <text evidence="1">The sequence shown here is derived from an EMBL/GenBank/DDBJ whole genome shotgun (WGS) entry which is preliminary data.</text>
</comment>
<evidence type="ECO:0000313" key="2">
    <source>
        <dbReference type="Proteomes" id="UP001295684"/>
    </source>
</evidence>
<dbReference type="AlphaFoldDB" id="A0AAD1XL34"/>
<organism evidence="1 2">
    <name type="scientific">Euplotes crassus</name>
    <dbReference type="NCBI Taxonomy" id="5936"/>
    <lineage>
        <taxon>Eukaryota</taxon>
        <taxon>Sar</taxon>
        <taxon>Alveolata</taxon>
        <taxon>Ciliophora</taxon>
        <taxon>Intramacronucleata</taxon>
        <taxon>Spirotrichea</taxon>
        <taxon>Hypotrichia</taxon>
        <taxon>Euplotida</taxon>
        <taxon>Euplotidae</taxon>
        <taxon>Moneuplotes</taxon>
    </lineage>
</organism>
<gene>
    <name evidence="1" type="ORF">ECRASSUSDP1_LOCUS16174</name>
</gene>
<name>A0AAD1XL34_EUPCR</name>
<dbReference type="Proteomes" id="UP001295684">
    <property type="component" value="Unassembled WGS sequence"/>
</dbReference>
<accession>A0AAD1XL34</accession>
<reference evidence="1" key="1">
    <citation type="submission" date="2023-07" db="EMBL/GenBank/DDBJ databases">
        <authorList>
            <consortium name="AG Swart"/>
            <person name="Singh M."/>
            <person name="Singh A."/>
            <person name="Seah K."/>
            <person name="Emmerich C."/>
        </authorList>
    </citation>
    <scope>NUCLEOTIDE SEQUENCE</scope>
    <source>
        <strain evidence="1">DP1</strain>
    </source>
</reference>
<sequence>MRKVKPIEKDLISQETLEQLVSLVRNHKMTIGVNDDPRTFILDFKTVDTMDMIYALKREKATGRRRIPDMDCIKIISMRDPKDIIVKDFLIDHMPKNIKELHFDISPRYVCKDFGFYQFELLKCFDRVQKAVYLNGLKLGKGQLELTFKRCFKIETLSFSQCILPNDPLVLEGRDVINSGNREEIYMEYKIKFLEFLHCKDKDEQNWKTNDKGFVNLVKGIMTCQLQNSLEQIIVKDCGISEQKANDILSQNNSHIKCVGETTVDNDKLCIDDEIEIIEKELSESNKFSNIENLETYEIDSSRCPIKDYFCQDDSSEEPFSLSL</sequence>
<keyword evidence="2" id="KW-1185">Reference proteome</keyword>
<dbReference type="EMBL" id="CAMPGE010016243">
    <property type="protein sequence ID" value="CAI2374816.1"/>
    <property type="molecule type" value="Genomic_DNA"/>
</dbReference>
<proteinExistence type="predicted"/>
<evidence type="ECO:0000313" key="1">
    <source>
        <dbReference type="EMBL" id="CAI2374816.1"/>
    </source>
</evidence>